<dbReference type="PANTHER" id="PTHR43378">
    <property type="entry name" value="UDP-3-O-ACYLGLUCOSAMINE N-ACYLTRANSFERASE"/>
    <property type="match status" value="1"/>
</dbReference>
<dbReference type="CDD" id="cd03352">
    <property type="entry name" value="LbH_LpxD"/>
    <property type="match status" value="1"/>
</dbReference>
<comment type="caution">
    <text evidence="6">The sequence shown here is derived from an EMBL/GenBank/DDBJ whole genome shotgun (WGS) entry which is preliminary data.</text>
</comment>
<evidence type="ECO:0000256" key="5">
    <source>
        <dbReference type="ARBA" id="ARBA00023315"/>
    </source>
</evidence>
<evidence type="ECO:0000313" key="6">
    <source>
        <dbReference type="EMBL" id="MBC8597722.1"/>
    </source>
</evidence>
<sequence length="307" mass="33013">MYQITAEEILTFIKSNTDYQINFSGSPHTSIDHFCSFSNVSSNSITWIKNPVNQNLSVLESVADVLVIVKSPFELSNKTISFFLTPEPKAVFFRVLEHFWAKPPVTERADTAVIESSNLDDTVSVGHHSFIGKDVSIGPGTSIGHNVSIFNHVTIGSNCQIHSGTVIGSDGFGYFIDHDGIPQKVGHYGGVEIGNDVEIGACSCIDRGTLDNTVIKDHCKIDNLVHIAHNVKLEESVMVIAGSVICGSAVLKKKSYVAPGGIVKNQLEIGENALVGMGAVVTKSVVPNTVVVGNPAQVLRQVQENDK</sequence>
<protein>
    <submittedName>
        <fullName evidence="6">UDP-3-O-(3-hydroxymyristoyl)glucosamine N-acyltransferase</fullName>
    </submittedName>
</protein>
<evidence type="ECO:0000256" key="3">
    <source>
        <dbReference type="ARBA" id="ARBA00022679"/>
    </source>
</evidence>
<keyword evidence="1" id="KW-0444">Lipid biosynthesis</keyword>
<keyword evidence="2" id="KW-0441">Lipid A biosynthesis</keyword>
<evidence type="ECO:0000256" key="1">
    <source>
        <dbReference type="ARBA" id="ARBA00022516"/>
    </source>
</evidence>
<keyword evidence="5" id="KW-0012">Acyltransferase</keyword>
<dbReference type="RefSeq" id="WP_262426632.1">
    <property type="nucleotide sequence ID" value="NZ_JACRTJ010000001.1"/>
</dbReference>
<evidence type="ECO:0000256" key="4">
    <source>
        <dbReference type="ARBA" id="ARBA00023098"/>
    </source>
</evidence>
<name>A0ABR7NNN7_9FIRM</name>
<reference evidence="6 7" key="1">
    <citation type="submission" date="2020-08" db="EMBL/GenBank/DDBJ databases">
        <title>Genome public.</title>
        <authorList>
            <person name="Liu C."/>
            <person name="Sun Q."/>
        </authorList>
    </citation>
    <scope>NUCLEOTIDE SEQUENCE [LARGE SCALE GENOMIC DNA]</scope>
    <source>
        <strain evidence="6 7">BX10</strain>
    </source>
</reference>
<evidence type="ECO:0000256" key="2">
    <source>
        <dbReference type="ARBA" id="ARBA00022556"/>
    </source>
</evidence>
<keyword evidence="4" id="KW-0443">Lipid metabolism</keyword>
<dbReference type="Pfam" id="PF00132">
    <property type="entry name" value="Hexapep"/>
    <property type="match status" value="1"/>
</dbReference>
<dbReference type="SUPFAM" id="SSF51161">
    <property type="entry name" value="Trimeric LpxA-like enzymes"/>
    <property type="match status" value="1"/>
</dbReference>
<dbReference type="EMBL" id="JACRTJ010000001">
    <property type="protein sequence ID" value="MBC8597722.1"/>
    <property type="molecule type" value="Genomic_DNA"/>
</dbReference>
<accession>A0ABR7NNN7</accession>
<dbReference type="Pfam" id="PF14602">
    <property type="entry name" value="Hexapep_2"/>
    <property type="match status" value="1"/>
</dbReference>
<dbReference type="InterPro" id="IPR007691">
    <property type="entry name" value="LpxD"/>
</dbReference>
<gene>
    <name evidence="6" type="ORF">H8708_00480</name>
</gene>
<dbReference type="InterPro" id="IPR001451">
    <property type="entry name" value="Hexapep"/>
</dbReference>
<organism evidence="6 7">
    <name type="scientific">Enterocloster hominis</name>
    <name type="common">ex Liu et al. 2021</name>
    <dbReference type="NCBI Taxonomy" id="2763663"/>
    <lineage>
        <taxon>Bacteria</taxon>
        <taxon>Bacillati</taxon>
        <taxon>Bacillota</taxon>
        <taxon>Clostridia</taxon>
        <taxon>Lachnospirales</taxon>
        <taxon>Lachnospiraceae</taxon>
        <taxon>Enterocloster</taxon>
    </lineage>
</organism>
<keyword evidence="3" id="KW-0808">Transferase</keyword>
<dbReference type="Gene3D" id="2.160.10.10">
    <property type="entry name" value="Hexapeptide repeat proteins"/>
    <property type="match status" value="1"/>
</dbReference>
<dbReference type="Proteomes" id="UP000647491">
    <property type="component" value="Unassembled WGS sequence"/>
</dbReference>
<dbReference type="InterPro" id="IPR011004">
    <property type="entry name" value="Trimer_LpxA-like_sf"/>
</dbReference>
<dbReference type="PANTHER" id="PTHR43378:SF2">
    <property type="entry name" value="UDP-3-O-ACYLGLUCOSAMINE N-ACYLTRANSFERASE 1, MITOCHONDRIAL-RELATED"/>
    <property type="match status" value="1"/>
</dbReference>
<proteinExistence type="predicted"/>
<evidence type="ECO:0000313" key="7">
    <source>
        <dbReference type="Proteomes" id="UP000647491"/>
    </source>
</evidence>
<keyword evidence="7" id="KW-1185">Reference proteome</keyword>
<dbReference type="Gene3D" id="3.40.1390.10">
    <property type="entry name" value="MurE/MurF, N-terminal domain"/>
    <property type="match status" value="1"/>
</dbReference>